<feature type="non-terminal residue" evidence="1">
    <location>
        <position position="67"/>
    </location>
</feature>
<accession>A0A0B6YIH5</accession>
<dbReference type="AlphaFoldDB" id="A0A0B6YIH5"/>
<protein>
    <submittedName>
        <fullName evidence="1">Uncharacterized protein</fullName>
    </submittedName>
</protein>
<reference evidence="1" key="1">
    <citation type="submission" date="2014-12" db="EMBL/GenBank/DDBJ databases">
        <title>Insight into the proteome of Arion vulgaris.</title>
        <authorList>
            <person name="Aradska J."/>
            <person name="Bulat T."/>
            <person name="Smidak R."/>
            <person name="Sarate P."/>
            <person name="Gangsoo J."/>
            <person name="Sialana F."/>
            <person name="Bilban M."/>
            <person name="Lubec G."/>
        </authorList>
    </citation>
    <scope>NUCLEOTIDE SEQUENCE</scope>
    <source>
        <tissue evidence="1">Skin</tissue>
    </source>
</reference>
<name>A0A0B6YIH5_9EUPU</name>
<proteinExistence type="predicted"/>
<dbReference type="EMBL" id="HACG01008751">
    <property type="protein sequence ID" value="CEK55616.1"/>
    <property type="molecule type" value="Transcribed_RNA"/>
</dbReference>
<evidence type="ECO:0000313" key="1">
    <source>
        <dbReference type="EMBL" id="CEK55616.1"/>
    </source>
</evidence>
<sequence>KIRLMETPVYRLSYNLKGALGFLWKMEILILLFVLLTAVSGQTEQVQTHTNDSTLQPGMANVCPYQD</sequence>
<organism evidence="1">
    <name type="scientific">Arion vulgaris</name>
    <dbReference type="NCBI Taxonomy" id="1028688"/>
    <lineage>
        <taxon>Eukaryota</taxon>
        <taxon>Metazoa</taxon>
        <taxon>Spiralia</taxon>
        <taxon>Lophotrochozoa</taxon>
        <taxon>Mollusca</taxon>
        <taxon>Gastropoda</taxon>
        <taxon>Heterobranchia</taxon>
        <taxon>Euthyneura</taxon>
        <taxon>Panpulmonata</taxon>
        <taxon>Eupulmonata</taxon>
        <taxon>Stylommatophora</taxon>
        <taxon>Helicina</taxon>
        <taxon>Arionoidea</taxon>
        <taxon>Arionidae</taxon>
        <taxon>Arion</taxon>
    </lineage>
</organism>
<gene>
    <name evidence="1" type="primary">ORF25632</name>
</gene>
<feature type="non-terminal residue" evidence="1">
    <location>
        <position position="1"/>
    </location>
</feature>